<proteinExistence type="inferred from homology"/>
<reference evidence="2" key="1">
    <citation type="submission" date="2018-05" db="EMBL/GenBank/DDBJ databases">
        <authorList>
            <person name="Lanie J.A."/>
            <person name="Ng W.-L."/>
            <person name="Kazmierczak K.M."/>
            <person name="Andrzejewski T.M."/>
            <person name="Davidsen T.M."/>
            <person name="Wayne K.J."/>
            <person name="Tettelin H."/>
            <person name="Glass J.I."/>
            <person name="Rusch D."/>
            <person name="Podicherti R."/>
            <person name="Tsui H.-C.T."/>
            <person name="Winkler M.E."/>
        </authorList>
    </citation>
    <scope>NUCLEOTIDE SEQUENCE</scope>
</reference>
<protein>
    <recommendedName>
        <fullName evidence="3">Queuosine precursor transporter</fullName>
    </recommendedName>
</protein>
<evidence type="ECO:0000256" key="1">
    <source>
        <dbReference type="SAM" id="Phobius"/>
    </source>
</evidence>
<keyword evidence="1" id="KW-0472">Membrane</keyword>
<feature type="transmembrane region" description="Helical" evidence="1">
    <location>
        <begin position="144"/>
        <end position="163"/>
    </location>
</feature>
<keyword evidence="1" id="KW-1133">Transmembrane helix</keyword>
<organism evidence="2">
    <name type="scientific">marine metagenome</name>
    <dbReference type="NCBI Taxonomy" id="408172"/>
    <lineage>
        <taxon>unclassified sequences</taxon>
        <taxon>metagenomes</taxon>
        <taxon>ecological metagenomes</taxon>
    </lineage>
</organism>
<name>A0A382R5W2_9ZZZZ</name>
<dbReference type="NCBIfam" id="TIGR00697">
    <property type="entry name" value="queuosine precursor transporter"/>
    <property type="match status" value="1"/>
</dbReference>
<feature type="transmembrane region" description="Helical" evidence="1">
    <location>
        <begin position="26"/>
        <end position="47"/>
    </location>
</feature>
<dbReference type="PANTHER" id="PTHR34300:SF2">
    <property type="entry name" value="QUEUOSINE PRECURSOR TRANSPORTER-RELATED"/>
    <property type="match status" value="1"/>
</dbReference>
<feature type="transmembrane region" description="Helical" evidence="1">
    <location>
        <begin position="59"/>
        <end position="81"/>
    </location>
</feature>
<evidence type="ECO:0008006" key="3">
    <source>
        <dbReference type="Google" id="ProtNLM"/>
    </source>
</evidence>
<accession>A0A382R5W2</accession>
<feature type="transmembrane region" description="Helical" evidence="1">
    <location>
        <begin position="175"/>
        <end position="197"/>
    </location>
</feature>
<feature type="transmembrane region" description="Helical" evidence="1">
    <location>
        <begin position="101"/>
        <end position="123"/>
    </location>
</feature>
<evidence type="ECO:0000313" key="2">
    <source>
        <dbReference type="EMBL" id="SVC92545.1"/>
    </source>
</evidence>
<dbReference type="EMBL" id="UINC01119023">
    <property type="protein sequence ID" value="SVC92545.1"/>
    <property type="molecule type" value="Genomic_DNA"/>
</dbReference>
<dbReference type="PANTHER" id="PTHR34300">
    <property type="entry name" value="QUEUOSINE PRECURSOR TRANSPORTER-RELATED"/>
    <property type="match status" value="1"/>
</dbReference>
<dbReference type="HAMAP" id="MF_02088">
    <property type="entry name" value="Q_prec_transport"/>
    <property type="match status" value="1"/>
</dbReference>
<keyword evidence="1" id="KW-0812">Transmembrane</keyword>
<dbReference type="Pfam" id="PF02592">
    <property type="entry name" value="Vut_1"/>
    <property type="match status" value="1"/>
</dbReference>
<dbReference type="AlphaFoldDB" id="A0A382R5W2"/>
<dbReference type="InterPro" id="IPR003744">
    <property type="entry name" value="YhhQ"/>
</dbReference>
<gene>
    <name evidence="2" type="ORF">METZ01_LOCUS345399</name>
</gene>
<sequence length="211" mass="23744">MVAIFIASLVTCNLIANKFVTIDLGFKVFIVSAGILPYPLTFLVTDLLSELYGQKKANLVVFTGFIASLFVLVFLWLGGQFNAIPESIVDNNTYNIVFQNAWRLIAASMIAYLFAQFIDVKIFHFWKRLTKGKHLWLRNNGSTIASQLVDTTLVIGILFIGVWDANQIFSAIIDGWLFKMLMALIDTPIIYAVIYFLKGKIDIAPYEEGLD</sequence>